<keyword evidence="5" id="KW-0460">Magnesium</keyword>
<evidence type="ECO:0000256" key="3">
    <source>
        <dbReference type="ARBA" id="ARBA00022759"/>
    </source>
</evidence>
<keyword evidence="1" id="KW-0540">Nuclease</keyword>
<comment type="caution">
    <text evidence="9">The sequence shown here is derived from an EMBL/GenBank/DDBJ whole genome shotgun (WGS) entry which is preliminary data.</text>
</comment>
<evidence type="ECO:0000256" key="6">
    <source>
        <dbReference type="ARBA" id="ARBA00023118"/>
    </source>
</evidence>
<name>A0A1F5DNR1_9BACT</name>
<proteinExistence type="predicted"/>
<dbReference type="Gene3D" id="3.30.70.2650">
    <property type="match status" value="1"/>
</dbReference>
<evidence type="ECO:0000313" key="9">
    <source>
        <dbReference type="EMBL" id="OGD56762.1"/>
    </source>
</evidence>
<dbReference type="Pfam" id="PF08223">
    <property type="entry name" value="PaaX_C"/>
    <property type="match status" value="1"/>
</dbReference>
<feature type="domain" description="Transcriptional repressor PaaX-like C-terminal" evidence="7">
    <location>
        <begin position="163"/>
        <end position="231"/>
    </location>
</feature>
<evidence type="ECO:0000259" key="8">
    <source>
        <dbReference type="Pfam" id="PF20803"/>
    </source>
</evidence>
<evidence type="ECO:0000256" key="5">
    <source>
        <dbReference type="ARBA" id="ARBA00022842"/>
    </source>
</evidence>
<dbReference type="InterPro" id="IPR048846">
    <property type="entry name" value="PaaX-like_central"/>
</dbReference>
<sequence>MNLRISDRLLLGLYISAEMRAFPSAKLFYWTPVGYSRKKYRELVNRLQRLNLIQRTVLEGAVNFRLTGGGQKRLLHNFPALALTGKSWDGFWRVVMFDVPEAQRQERDRLRRRLIKLGFGRLQDSTYLSAYDWDEAVFESPALFLEAKQKHLGDPKKLADKIWHLDQLADGYQQVIDRLTTRFGIKDAKKRDEFLRRTHQEFLEVFITDPFLPPELLPADWPAAKCRKFLLQAGAVKE</sequence>
<dbReference type="Proteomes" id="UP000176791">
    <property type="component" value="Unassembled WGS sequence"/>
</dbReference>
<protein>
    <submittedName>
        <fullName evidence="9">CRISPR-associated endonuclease Cas2</fullName>
    </submittedName>
</protein>
<keyword evidence="4" id="KW-0378">Hydrolase</keyword>
<dbReference type="InterPro" id="IPR011965">
    <property type="entry name" value="PaaX_trns_reg"/>
</dbReference>
<evidence type="ECO:0000256" key="4">
    <source>
        <dbReference type="ARBA" id="ARBA00022801"/>
    </source>
</evidence>
<dbReference type="EMBL" id="MEZN01000009">
    <property type="protein sequence ID" value="OGD56762.1"/>
    <property type="molecule type" value="Genomic_DNA"/>
</dbReference>
<evidence type="ECO:0000256" key="1">
    <source>
        <dbReference type="ARBA" id="ARBA00022722"/>
    </source>
</evidence>
<dbReference type="NCBIfam" id="TIGR01573">
    <property type="entry name" value="cas2"/>
    <property type="match status" value="1"/>
</dbReference>
<dbReference type="STRING" id="1797460.A3E73_02795"/>
<dbReference type="GO" id="GO:0006351">
    <property type="term" value="P:DNA-templated transcription"/>
    <property type="evidence" value="ECO:0007669"/>
    <property type="project" value="InterPro"/>
</dbReference>
<keyword evidence="2" id="KW-0479">Metal-binding</keyword>
<gene>
    <name evidence="9" type="ORF">A3E73_02795</name>
</gene>
<keyword evidence="6" id="KW-0051">Antiviral defense</keyword>
<reference evidence="9 10" key="1">
    <citation type="journal article" date="2016" name="Nat. Commun.">
        <title>Thousands of microbial genomes shed light on interconnected biogeochemical processes in an aquifer system.</title>
        <authorList>
            <person name="Anantharaman K."/>
            <person name="Brown C.T."/>
            <person name="Hug L.A."/>
            <person name="Sharon I."/>
            <person name="Castelle C.J."/>
            <person name="Probst A.J."/>
            <person name="Thomas B.C."/>
            <person name="Singh A."/>
            <person name="Wilkins M.J."/>
            <person name="Karaoz U."/>
            <person name="Brodie E.L."/>
            <person name="Williams K.H."/>
            <person name="Hubbard S.S."/>
            <person name="Banfield J.F."/>
        </authorList>
    </citation>
    <scope>NUCLEOTIDE SEQUENCE [LARGE SCALE GENOMIC DNA]</scope>
</reference>
<evidence type="ECO:0000256" key="2">
    <source>
        <dbReference type="ARBA" id="ARBA00022723"/>
    </source>
</evidence>
<organism evidence="9 10">
    <name type="scientific">Candidatus Beckwithbacteria bacterium RIFCSPHIGHO2_12_FULL_47_17</name>
    <dbReference type="NCBI Taxonomy" id="1797460"/>
    <lineage>
        <taxon>Bacteria</taxon>
        <taxon>Candidatus Beckwithiibacteriota</taxon>
    </lineage>
</organism>
<dbReference type="PANTHER" id="PTHR30319">
    <property type="entry name" value="PHENYLACETIC ACID REGULATOR-RELATED TRANSCRIPTIONAL REPRESSOR"/>
    <property type="match status" value="1"/>
</dbReference>
<dbReference type="InterPro" id="IPR013225">
    <property type="entry name" value="PaaX_C"/>
</dbReference>
<accession>A0A1F5DNR1</accession>
<dbReference type="InterPro" id="IPR021127">
    <property type="entry name" value="CRISPR_associated_Cas2"/>
</dbReference>
<dbReference type="GO" id="GO:0004521">
    <property type="term" value="F:RNA endonuclease activity"/>
    <property type="evidence" value="ECO:0007669"/>
    <property type="project" value="InterPro"/>
</dbReference>
<dbReference type="AlphaFoldDB" id="A0A1F5DNR1"/>
<dbReference type="PIRSF" id="PIRSF020623">
    <property type="entry name" value="PaaX"/>
    <property type="match status" value="1"/>
</dbReference>
<evidence type="ECO:0000313" key="10">
    <source>
        <dbReference type="Proteomes" id="UP000176791"/>
    </source>
</evidence>
<evidence type="ECO:0000259" key="7">
    <source>
        <dbReference type="Pfam" id="PF08223"/>
    </source>
</evidence>
<dbReference type="GO" id="GO:0043571">
    <property type="term" value="P:maintenance of CRISPR repeat elements"/>
    <property type="evidence" value="ECO:0007669"/>
    <property type="project" value="InterPro"/>
</dbReference>
<dbReference type="Gene3D" id="1.20.58.1460">
    <property type="match status" value="1"/>
</dbReference>
<dbReference type="PANTHER" id="PTHR30319:SF1">
    <property type="entry name" value="TRANSCRIPTIONAL REPRESSOR PAAX"/>
    <property type="match status" value="1"/>
</dbReference>
<dbReference type="Pfam" id="PF20803">
    <property type="entry name" value="PaaX_M"/>
    <property type="match status" value="1"/>
</dbReference>
<keyword evidence="3 9" id="KW-0255">Endonuclease</keyword>
<feature type="domain" description="Transcriptional repressor PaaX-like central Cas2-like" evidence="8">
    <location>
        <begin position="86"/>
        <end position="137"/>
    </location>
</feature>